<evidence type="ECO:0000313" key="3">
    <source>
        <dbReference type="Proteomes" id="UP000718564"/>
    </source>
</evidence>
<feature type="compositionally biased region" description="Polar residues" evidence="1">
    <location>
        <begin position="177"/>
        <end position="224"/>
    </location>
</feature>
<evidence type="ECO:0008006" key="4">
    <source>
        <dbReference type="Google" id="ProtNLM"/>
    </source>
</evidence>
<comment type="caution">
    <text evidence="2">The sequence shown here is derived from an EMBL/GenBank/DDBJ whole genome shotgun (WGS) entry which is preliminary data.</text>
</comment>
<sequence>MFTSNPDTSADLAIALLIHYSFDLGGYSASELVDLWQKQYPGNWLHMAVIEALYQGRYKAVSVQQILTCWQRRGQAIFHFNMEFERLICSKFPQSLTTVPRISSAYVETTTAQEDTSVQTFPPPVPSTVDTGTPKWLPLRRVSVNNQTSEHGDTEKSPPHPISPQQQSSQRREPEQAKTSSMETPSPASGNQNDQDNFLSGATNNPPIEQFTPQTSAGSESFTSKLKAISNEKLHPSEKLIARRPQGFLSQETGNDYSY</sequence>
<proteinExistence type="predicted"/>
<evidence type="ECO:0000313" key="2">
    <source>
        <dbReference type="EMBL" id="NMG21477.1"/>
    </source>
</evidence>
<dbReference type="EMBL" id="QMEB01000166">
    <property type="protein sequence ID" value="NMG21477.1"/>
    <property type="molecule type" value="Genomic_DNA"/>
</dbReference>
<name>A0ABX1PAK8_9CYAN</name>
<feature type="compositionally biased region" description="Polar residues" evidence="1">
    <location>
        <begin position="111"/>
        <end position="120"/>
    </location>
</feature>
<organism evidence="2 3">
    <name type="scientific">Brasilonema bromeliae SPC951</name>
    <dbReference type="NCBI Taxonomy" id="385972"/>
    <lineage>
        <taxon>Bacteria</taxon>
        <taxon>Bacillati</taxon>
        <taxon>Cyanobacteriota</taxon>
        <taxon>Cyanophyceae</taxon>
        <taxon>Nostocales</taxon>
        <taxon>Scytonemataceae</taxon>
        <taxon>Brasilonema</taxon>
        <taxon>Bromeliae group (in: Brasilonema)</taxon>
    </lineage>
</organism>
<keyword evidence="3" id="KW-1185">Reference proteome</keyword>
<evidence type="ECO:0000256" key="1">
    <source>
        <dbReference type="SAM" id="MobiDB-lite"/>
    </source>
</evidence>
<accession>A0ABX1PAK8</accession>
<reference evidence="2 3" key="1">
    <citation type="submission" date="2018-06" db="EMBL/GenBank/DDBJ databases">
        <title>Comparative genomics of Brasilonema spp. strains.</title>
        <authorList>
            <person name="Alvarenga D.O."/>
            <person name="Fiore M.F."/>
            <person name="Varani A.M."/>
        </authorList>
    </citation>
    <scope>NUCLEOTIDE SEQUENCE [LARGE SCALE GENOMIC DNA]</scope>
    <source>
        <strain evidence="2 3">SPC951</strain>
    </source>
</reference>
<feature type="compositionally biased region" description="Polar residues" evidence="1">
    <location>
        <begin position="248"/>
        <end position="259"/>
    </location>
</feature>
<feature type="compositionally biased region" description="Basic and acidic residues" evidence="1">
    <location>
        <begin position="230"/>
        <end position="241"/>
    </location>
</feature>
<protein>
    <recommendedName>
        <fullName evidence="4">DnaD domain-containing protein</fullName>
    </recommendedName>
</protein>
<gene>
    <name evidence="2" type="ORF">DP116_19285</name>
</gene>
<dbReference type="Proteomes" id="UP000718564">
    <property type="component" value="Unassembled WGS sequence"/>
</dbReference>
<feature type="region of interest" description="Disordered" evidence="1">
    <location>
        <begin position="111"/>
        <end position="259"/>
    </location>
</feature>